<dbReference type="EMBL" id="JAIWYP010000004">
    <property type="protein sequence ID" value="KAH3837398.1"/>
    <property type="molecule type" value="Genomic_DNA"/>
</dbReference>
<comment type="caution">
    <text evidence="1">The sequence shown here is derived from an EMBL/GenBank/DDBJ whole genome shotgun (WGS) entry which is preliminary data.</text>
</comment>
<reference evidence="1" key="2">
    <citation type="submission" date="2020-11" db="EMBL/GenBank/DDBJ databases">
        <authorList>
            <person name="McCartney M.A."/>
            <person name="Auch B."/>
            <person name="Kono T."/>
            <person name="Mallez S."/>
            <person name="Becker A."/>
            <person name="Gohl D.M."/>
            <person name="Silverstein K.A.T."/>
            <person name="Koren S."/>
            <person name="Bechman K.B."/>
            <person name="Herman A."/>
            <person name="Abrahante J.E."/>
            <person name="Garbe J."/>
        </authorList>
    </citation>
    <scope>NUCLEOTIDE SEQUENCE</scope>
    <source>
        <strain evidence="1">Duluth1</strain>
        <tissue evidence="1">Whole animal</tissue>
    </source>
</reference>
<organism evidence="1 3">
    <name type="scientific">Dreissena polymorpha</name>
    <name type="common">Zebra mussel</name>
    <name type="synonym">Mytilus polymorpha</name>
    <dbReference type="NCBI Taxonomy" id="45954"/>
    <lineage>
        <taxon>Eukaryota</taxon>
        <taxon>Metazoa</taxon>
        <taxon>Spiralia</taxon>
        <taxon>Lophotrochozoa</taxon>
        <taxon>Mollusca</taxon>
        <taxon>Bivalvia</taxon>
        <taxon>Autobranchia</taxon>
        <taxon>Heteroconchia</taxon>
        <taxon>Euheterodonta</taxon>
        <taxon>Imparidentia</taxon>
        <taxon>Neoheterodontei</taxon>
        <taxon>Myida</taxon>
        <taxon>Dreissenoidea</taxon>
        <taxon>Dreissenidae</taxon>
        <taxon>Dreissena</taxon>
    </lineage>
</organism>
<protein>
    <submittedName>
        <fullName evidence="1">Uncharacterized protein</fullName>
    </submittedName>
</protein>
<reference evidence="1" key="1">
    <citation type="journal article" date="2019" name="bioRxiv">
        <title>The Genome of the Zebra Mussel, Dreissena polymorpha: A Resource for Invasive Species Research.</title>
        <authorList>
            <person name="McCartney M.A."/>
            <person name="Auch B."/>
            <person name="Kono T."/>
            <person name="Mallez S."/>
            <person name="Zhang Y."/>
            <person name="Obille A."/>
            <person name="Becker A."/>
            <person name="Abrahante J.E."/>
            <person name="Garbe J."/>
            <person name="Badalamenti J.P."/>
            <person name="Herman A."/>
            <person name="Mangelson H."/>
            <person name="Liachko I."/>
            <person name="Sullivan S."/>
            <person name="Sone E.D."/>
            <person name="Koren S."/>
            <person name="Silverstein K.A.T."/>
            <person name="Beckman K.B."/>
            <person name="Gohl D.M."/>
        </authorList>
    </citation>
    <scope>NUCLEOTIDE SEQUENCE</scope>
    <source>
        <strain evidence="1">Duluth1</strain>
        <tissue evidence="1">Whole animal</tissue>
    </source>
</reference>
<dbReference type="AlphaFoldDB" id="A0A9D4KCM4"/>
<evidence type="ECO:0000313" key="2">
    <source>
        <dbReference type="EMBL" id="KAH3837398.1"/>
    </source>
</evidence>
<evidence type="ECO:0000313" key="3">
    <source>
        <dbReference type="Proteomes" id="UP000828390"/>
    </source>
</evidence>
<dbReference type="Proteomes" id="UP000828390">
    <property type="component" value="Unassembled WGS sequence"/>
</dbReference>
<evidence type="ECO:0000313" key="1">
    <source>
        <dbReference type="EMBL" id="KAH3837382.1"/>
    </source>
</evidence>
<name>A0A9D4KCM4_DREPO</name>
<sequence>MVILMAIIMKGDIMMTDDKGTDKPVVIDKTISKRTARFSARFNQSKNQETTCFDVVDESAQIVTFMFRNGIKDDKYAEMIKDDKNSRPGIL</sequence>
<keyword evidence="3" id="KW-1185">Reference proteome</keyword>
<proteinExistence type="predicted"/>
<dbReference type="EMBL" id="JAIWYP010000004">
    <property type="protein sequence ID" value="KAH3837382.1"/>
    <property type="molecule type" value="Genomic_DNA"/>
</dbReference>
<gene>
    <name evidence="1" type="ORF">DPMN_110769</name>
    <name evidence="2" type="ORF">DPMN_110787</name>
</gene>
<accession>A0A9D4KCM4</accession>